<dbReference type="PANTHER" id="PTHR30535">
    <property type="entry name" value="VITAMIN B12-BINDING PROTEIN"/>
    <property type="match status" value="1"/>
</dbReference>
<dbReference type="Gene3D" id="3.40.50.1980">
    <property type="entry name" value="Nitrogenase molybdenum iron protein domain"/>
    <property type="match status" value="2"/>
</dbReference>
<evidence type="ECO:0000259" key="3">
    <source>
        <dbReference type="PROSITE" id="PS50983"/>
    </source>
</evidence>
<evidence type="ECO:0000313" key="5">
    <source>
        <dbReference type="Proteomes" id="UP000008495"/>
    </source>
</evidence>
<keyword evidence="2" id="KW-0732">Signal</keyword>
<feature type="signal peptide" evidence="2">
    <location>
        <begin position="1"/>
        <end position="20"/>
    </location>
</feature>
<reference evidence="4 5" key="1">
    <citation type="submission" date="2012-08" db="EMBL/GenBank/DDBJ databases">
        <title>Whole genome shotgun sequence of Austwickia chelonae NBRC 105200.</title>
        <authorList>
            <person name="Yoshida I."/>
            <person name="Hosoyama A."/>
            <person name="Tsuchikane K."/>
            <person name="Katsumata H."/>
            <person name="Ando Y."/>
            <person name="Ohji S."/>
            <person name="Hamada M."/>
            <person name="Tamura T."/>
            <person name="Yamazoe A."/>
            <person name="Yamazaki S."/>
            <person name="Fujita N."/>
        </authorList>
    </citation>
    <scope>NUCLEOTIDE SEQUENCE [LARGE SCALE GENOMIC DNA]</scope>
    <source>
        <strain evidence="4 5">NBRC 105200</strain>
    </source>
</reference>
<comment type="caution">
    <text evidence="4">The sequence shown here is derived from an EMBL/GenBank/DDBJ whole genome shotgun (WGS) entry which is preliminary data.</text>
</comment>
<evidence type="ECO:0000256" key="1">
    <source>
        <dbReference type="ARBA" id="ARBA00008814"/>
    </source>
</evidence>
<dbReference type="PANTHER" id="PTHR30535:SF34">
    <property type="entry name" value="MOLYBDATE-BINDING PROTEIN MOLA"/>
    <property type="match status" value="1"/>
</dbReference>
<dbReference type="PROSITE" id="PS51257">
    <property type="entry name" value="PROKAR_LIPOPROTEIN"/>
    <property type="match status" value="1"/>
</dbReference>
<dbReference type="PROSITE" id="PS50983">
    <property type="entry name" value="FE_B12_PBP"/>
    <property type="match status" value="1"/>
</dbReference>
<dbReference type="RefSeq" id="WP_006501732.1">
    <property type="nucleotide sequence ID" value="NZ_BAGZ01000004.1"/>
</dbReference>
<evidence type="ECO:0000313" key="4">
    <source>
        <dbReference type="EMBL" id="GAB76981.1"/>
    </source>
</evidence>
<protein>
    <recommendedName>
        <fullName evidence="3">Fe/B12 periplasmic-binding domain-containing protein</fullName>
    </recommendedName>
</protein>
<dbReference type="Pfam" id="PF01497">
    <property type="entry name" value="Peripla_BP_2"/>
    <property type="match status" value="1"/>
</dbReference>
<organism evidence="4 5">
    <name type="scientific">Austwickia chelonae NBRC 105200</name>
    <dbReference type="NCBI Taxonomy" id="1184607"/>
    <lineage>
        <taxon>Bacteria</taxon>
        <taxon>Bacillati</taxon>
        <taxon>Actinomycetota</taxon>
        <taxon>Actinomycetes</taxon>
        <taxon>Micrococcales</taxon>
        <taxon>Dermatophilaceae</taxon>
        <taxon>Austwickia</taxon>
    </lineage>
</organism>
<dbReference type="STRING" id="100225.SAMN05421595_2116"/>
<accession>K6UL72</accession>
<comment type="similarity">
    <text evidence="1">Belongs to the bacterial solute-binding protein 8 family.</text>
</comment>
<keyword evidence="5" id="KW-1185">Reference proteome</keyword>
<feature type="domain" description="Fe/B12 periplasmic-binding" evidence="3">
    <location>
        <begin position="55"/>
        <end position="359"/>
    </location>
</feature>
<dbReference type="InterPro" id="IPR050902">
    <property type="entry name" value="ABC_Transporter_SBP"/>
</dbReference>
<gene>
    <name evidence="4" type="ORF">AUCHE_04_00210</name>
</gene>
<evidence type="ECO:0000256" key="2">
    <source>
        <dbReference type="SAM" id="SignalP"/>
    </source>
</evidence>
<sequence>MKLKPALAVGLISTSFLLTACDNATGNGSAAGKGTAVTVTDAAGRTVTFDKQPQRVIFGEQRQAYASMVLNKENPIDKVVAWGADMERAAPDMYQRLLKTTPKAAEVPKIGAVRSSDLSVEALLAHKPDVYVMTLDSMRAAKQSGLLDQFDKAGLKYVVTDFRVDPTKNTEVTMRALGKILDRNQQAEDFLTYYKSAVEPIIKKAEGATNKPTTLMWRAPGLKPCCSTWKGSNFGLMLTQVGGTNLADAILTGEEGDVTPEQIIADQPKLVIATGGAWAKQKIDEKSKTTFVDIGYDTPKEKAVASLKALQQQPGFEHLNAFKEGAVHGIYHQFYDAPYNFVAYQAFAKWQQPELFTDLDPEKNWQEFSEKFMPFPAEGTVIASVN</sequence>
<dbReference type="AlphaFoldDB" id="K6UL72"/>
<feature type="chain" id="PRO_5038747498" description="Fe/B12 periplasmic-binding domain-containing protein" evidence="2">
    <location>
        <begin position="21"/>
        <end position="386"/>
    </location>
</feature>
<name>K6UL72_9MICO</name>
<dbReference type="InterPro" id="IPR002491">
    <property type="entry name" value="ABC_transptr_periplasmic_BD"/>
</dbReference>
<proteinExistence type="inferred from homology"/>
<dbReference type="SUPFAM" id="SSF53807">
    <property type="entry name" value="Helical backbone' metal receptor"/>
    <property type="match status" value="1"/>
</dbReference>
<dbReference type="OrthoDB" id="9775594at2"/>
<dbReference type="Proteomes" id="UP000008495">
    <property type="component" value="Unassembled WGS sequence"/>
</dbReference>
<dbReference type="EMBL" id="BAGZ01000004">
    <property type="protein sequence ID" value="GAB76981.1"/>
    <property type="molecule type" value="Genomic_DNA"/>
</dbReference>
<dbReference type="eggNOG" id="COG0614">
    <property type="taxonomic scope" value="Bacteria"/>
</dbReference>